<reference evidence="3" key="1">
    <citation type="submission" date="2020-05" db="EMBL/GenBank/DDBJ databases">
        <authorList>
            <person name="Chiriac C."/>
            <person name="Salcher M."/>
            <person name="Ghai R."/>
            <person name="Kavagutti S V."/>
        </authorList>
    </citation>
    <scope>NUCLEOTIDE SEQUENCE</scope>
</reference>
<dbReference type="PANTHER" id="PTHR32305">
    <property type="match status" value="1"/>
</dbReference>
<dbReference type="Gene3D" id="2.180.10.10">
    <property type="entry name" value="RHS repeat-associated core"/>
    <property type="match status" value="1"/>
</dbReference>
<dbReference type="NCBIfam" id="TIGR03696">
    <property type="entry name" value="Rhs_assc_core"/>
    <property type="match status" value="1"/>
</dbReference>
<dbReference type="InterPro" id="IPR022385">
    <property type="entry name" value="Rhs_assc_core"/>
</dbReference>
<evidence type="ECO:0000256" key="1">
    <source>
        <dbReference type="SAM" id="MobiDB-lite"/>
    </source>
</evidence>
<keyword evidence="2" id="KW-1133">Transmembrane helix</keyword>
<proteinExistence type="predicted"/>
<feature type="transmembrane region" description="Helical" evidence="2">
    <location>
        <begin position="1334"/>
        <end position="1354"/>
    </location>
</feature>
<accession>A0A6J6DVX3</accession>
<feature type="region of interest" description="Disordered" evidence="1">
    <location>
        <begin position="789"/>
        <end position="821"/>
    </location>
</feature>
<feature type="transmembrane region" description="Helical" evidence="2">
    <location>
        <begin position="1310"/>
        <end position="1327"/>
    </location>
</feature>
<organism evidence="3">
    <name type="scientific">freshwater metagenome</name>
    <dbReference type="NCBI Taxonomy" id="449393"/>
    <lineage>
        <taxon>unclassified sequences</taxon>
        <taxon>metagenomes</taxon>
        <taxon>ecological metagenomes</taxon>
    </lineage>
</organism>
<sequence length="1497" mass="155528">MLRRSTFAALSIALTLALLASACSSKPSATRGAAGGAGDPTTLAALPAANGGGQLIPAYYGSQITPSTWVATSLSPTLVVPGKSGAWTFVLDDLSDGQSGFGPREYKENGTTSRIPVAAGLQQGRVYTWTAQSPGQETVGGTFQVDVQMTDAQESDSVGGLSVSLSSGEASFGWSSHSMAAIPGKVGFGLSFQGSNRPMPGVPAGWRLQAASSSQFQRIQFNGDKSVSLLSDNGIVSAYREGAAGSYLPVQLSGGTVNTNGLSPVLLRDASGDYTVTTKDTTSVFRPNADGTFADLISVNAGDKPVLGQTSTDGRIQTVSDPVSGRKIEFIYGGGDCPKPVAGFVAAPAGMLCQVKFWDGSTSAIFYVATKGGAPSIGRLVDYPEAGGDGALVTDLAYDDVGHIATVRSPLVASAAASNVIGADDSQFWTKATYTDEGKVASLTEGASAAGAPRCVRSYNYETSQYTTATDSCFGGVVATVVYDPTTFFPTILTNSAGQEARRVWDFPSGQLLVETDFTGLVSTRRYENGQLVETRGPTKGSIAESQASLREYDKSYEVASDGLEMKGLDVTYWPSTTDLGVDGVQEMGPKVDGVPSPSLTVNWPSSPAGNNGEWAAVMTGGLRIDTAGKYSFTSNNSLATLRVNNVLCSNGGCNELDLQPGFQSIRVDVSSPQSQASMDILWSGPDAGSGGSIPTDRLRPQYGYATTTKVIDPTVQNANVESVSKTTYDNPATGLVSSRTTQANAKTSLAYESGKNGKGGWGRQISSTAPGGNSFTFSYWGDKESAKSACPGASSANQGGAAKKTTTPGDGGDGPSSTQWVNSAGRTVALALSDGGTMCTTYDKAGRQTKIELVGMGQKMVEETVYAVDGNPLIAQQTSTIGSDVSTTRAEVDLHGRPVLATDRYGIRSLTTYDTRTGEIASVTTTAPGAVPSITTNVYDARGWLRSVSLDGRVVATLTMNPDGTSRSIEYGNGISVANGYDIANRLNAMSWTGPNAQSWATTLQISAANNVSGTSFTAAGKTSAMSFVHDKAGHLSSATASAGLLPAAKSWSYTFDANSNRTSQKVLTDGAVTGEYTYTYNGADQLTATTDPSASDGIAYDKRGNATKVGPDSFTYDAVDRLIGATDGSVTIAYERGVTGNIMSKTTTGGADAGTIKYGLNGVMLNADGNAQSQVLGLPGGAMFMRSLVGGTSRWEFSSIDGDRFFTTDDAGVQMGAVQVYDPFGQLLTDPGPTDPTTPNLSWQASTGNETQALKTTYVMMGARVYVPALGRFIQLDPKVGGGANAYDYANQDPVNISDPSGESFTDWLPTIVVGVVSLVVSIFATPAAGFMVAAAINAVIGAASYAAIYLWERYGLEKTETEFSLKQMGISALMSGVLGGIGGRTQWTKAVKSAKALGAGDDAAKLGTMFIAKNAKSLNRAADLLKAGTIEGADAGSTLLKAADKTFVTKARVDAVNKLFEKTTYKVGGQSAYVRSWKGVGELRNEYSYWGVPG</sequence>
<name>A0A6J6DVX3_9ZZZZ</name>
<protein>
    <submittedName>
        <fullName evidence="3">Unannotated protein</fullName>
    </submittedName>
</protein>
<keyword evidence="2" id="KW-0472">Membrane</keyword>
<dbReference type="EMBL" id="CAEZTG010000085">
    <property type="protein sequence ID" value="CAB4568167.1"/>
    <property type="molecule type" value="Genomic_DNA"/>
</dbReference>
<feature type="compositionally biased region" description="Low complexity" evidence="1">
    <location>
        <begin position="800"/>
        <end position="809"/>
    </location>
</feature>
<dbReference type="PANTHER" id="PTHR32305:SF15">
    <property type="entry name" value="PROTEIN RHSA-RELATED"/>
    <property type="match status" value="1"/>
</dbReference>
<dbReference type="InterPro" id="IPR050708">
    <property type="entry name" value="T6SS_VgrG/RHS"/>
</dbReference>
<evidence type="ECO:0000256" key="2">
    <source>
        <dbReference type="SAM" id="Phobius"/>
    </source>
</evidence>
<dbReference type="PROSITE" id="PS51257">
    <property type="entry name" value="PROKAR_LIPOPROTEIN"/>
    <property type="match status" value="1"/>
</dbReference>
<keyword evidence="2" id="KW-0812">Transmembrane</keyword>
<evidence type="ECO:0000313" key="3">
    <source>
        <dbReference type="EMBL" id="CAB4568167.1"/>
    </source>
</evidence>
<gene>
    <name evidence="3" type="ORF">UFOPK1603_01002</name>
</gene>